<dbReference type="AlphaFoldDB" id="A0A9P1H2X0"/>
<sequence>MADPFGIIGVIGVAAQLIQMTVQFGLDLKDAPSDAKSFILELQTLRTILQETDKNITQNPDFVDAFEGRHSTILSQLGSQSSSQTPAKLMLSACEIELRKMVEDLNKRAQSSRKSWEALKGAFTAKKTQEAVQKLQRQCQSLNNLAAIDAISLGAKTYSKVVENDKTMREVREHQLSQEQKEKRELILKWLTPINQTPSQHIDFINRRQSGTGQWLLDHLHFEKWLEIGPNTLFCPGIPGAGKTILTATVVEHLISQYRSDPAVGIAYVYCNYKQHNEQKLEDLLSSLLKQLIEPQLSLPKEVTELYERHKEKRSQPSAEELLATLRLVTSSFARVFVLVDALDECQTANGCRPRFIEGMFSLQVHSGVNLFMTSRFIPDITDKFDKSSWLEIRASREDVERYLDGHIERSESRIIKTMQVEIRKTISDAVDGMFLLAQIYLESLQREIKPKRLKAALNGFRRQIAGSEESNRLQVLSQAYDHAMERINTQESSRLDLANQVLSWITRAQRPLTPTELQHAVTVDAGDSELDKGDLVQIDDMVAVCAGLVTIDEESSIIRLVHFTAQEYFQQAQEKLFPVAQKEIAKICITYLSFEKFKEGACDTNHKFRSRLEDNPLYDYAARYWEITPGKPQYLDQVKKLPGS</sequence>
<gene>
    <name evidence="4" type="ORF">PPNO1_LOCUS4679</name>
</gene>
<dbReference type="Pfam" id="PF22939">
    <property type="entry name" value="WHD_GPIID"/>
    <property type="match status" value="1"/>
</dbReference>
<dbReference type="SUPFAM" id="SSF52540">
    <property type="entry name" value="P-loop containing nucleoside triphosphate hydrolases"/>
    <property type="match status" value="1"/>
</dbReference>
<dbReference type="PANTHER" id="PTHR10039:SF15">
    <property type="entry name" value="NACHT DOMAIN-CONTAINING PROTEIN"/>
    <property type="match status" value="1"/>
</dbReference>
<dbReference type="OrthoDB" id="1577640at2759"/>
<feature type="domain" description="GPI inositol-deacylase winged helix" evidence="2">
    <location>
        <begin position="496"/>
        <end position="572"/>
    </location>
</feature>
<dbReference type="InterPro" id="IPR027417">
    <property type="entry name" value="P-loop_NTPase"/>
</dbReference>
<dbReference type="EMBL" id="CALLCH030000012">
    <property type="protein sequence ID" value="CAI4214952.1"/>
    <property type="molecule type" value="Genomic_DNA"/>
</dbReference>
<reference evidence="4" key="1">
    <citation type="submission" date="2022-11" db="EMBL/GenBank/DDBJ databases">
        <authorList>
            <person name="Scott C."/>
            <person name="Bruce N."/>
        </authorList>
    </citation>
    <scope>NUCLEOTIDE SEQUENCE</scope>
</reference>
<dbReference type="InterPro" id="IPR056884">
    <property type="entry name" value="NPHP3-like_N"/>
</dbReference>
<keyword evidence="5" id="KW-1185">Reference proteome</keyword>
<dbReference type="InterPro" id="IPR054471">
    <property type="entry name" value="GPIID_WHD"/>
</dbReference>
<accession>A0A9P1H2X0</accession>
<name>A0A9P1H2X0_9PEZI</name>
<keyword evidence="1" id="KW-0677">Repeat</keyword>
<feature type="domain" description="Nephrocystin 3-like N-terminal" evidence="3">
    <location>
        <begin position="211"/>
        <end position="376"/>
    </location>
</feature>
<protein>
    <recommendedName>
        <fullName evidence="6">NACHT domain-containing protein</fullName>
    </recommendedName>
</protein>
<dbReference type="Gene3D" id="3.40.50.300">
    <property type="entry name" value="P-loop containing nucleotide triphosphate hydrolases"/>
    <property type="match status" value="1"/>
</dbReference>
<comment type="caution">
    <text evidence="4">The sequence shown here is derived from an EMBL/GenBank/DDBJ whole genome shotgun (WGS) entry which is preliminary data.</text>
</comment>
<evidence type="ECO:0000313" key="4">
    <source>
        <dbReference type="EMBL" id="CAI4214952.1"/>
    </source>
</evidence>
<proteinExistence type="predicted"/>
<evidence type="ECO:0000313" key="5">
    <source>
        <dbReference type="Proteomes" id="UP000838763"/>
    </source>
</evidence>
<evidence type="ECO:0000256" key="1">
    <source>
        <dbReference type="ARBA" id="ARBA00022737"/>
    </source>
</evidence>
<organism evidence="4 5">
    <name type="scientific">Parascedosporium putredinis</name>
    <dbReference type="NCBI Taxonomy" id="1442378"/>
    <lineage>
        <taxon>Eukaryota</taxon>
        <taxon>Fungi</taxon>
        <taxon>Dikarya</taxon>
        <taxon>Ascomycota</taxon>
        <taxon>Pezizomycotina</taxon>
        <taxon>Sordariomycetes</taxon>
        <taxon>Hypocreomycetidae</taxon>
        <taxon>Microascales</taxon>
        <taxon>Microascaceae</taxon>
        <taxon>Parascedosporium</taxon>
    </lineage>
</organism>
<evidence type="ECO:0000259" key="3">
    <source>
        <dbReference type="Pfam" id="PF24883"/>
    </source>
</evidence>
<dbReference type="Pfam" id="PF24883">
    <property type="entry name" value="NPHP3_N"/>
    <property type="match status" value="1"/>
</dbReference>
<evidence type="ECO:0000259" key="2">
    <source>
        <dbReference type="Pfam" id="PF22939"/>
    </source>
</evidence>
<dbReference type="PANTHER" id="PTHR10039">
    <property type="entry name" value="AMELOGENIN"/>
    <property type="match status" value="1"/>
</dbReference>
<dbReference type="Proteomes" id="UP000838763">
    <property type="component" value="Unassembled WGS sequence"/>
</dbReference>
<evidence type="ECO:0008006" key="6">
    <source>
        <dbReference type="Google" id="ProtNLM"/>
    </source>
</evidence>